<gene>
    <name evidence="9" type="primary">pyrF</name>
    <name evidence="9" type="ORF">IAC42_06175</name>
</gene>
<dbReference type="EC" id="4.1.1.23" evidence="7"/>
<protein>
    <recommendedName>
        <fullName evidence="7">Orotidine-5'-phosphate decarboxylase</fullName>
        <ecNumber evidence="7">4.1.1.23</ecNumber>
    </recommendedName>
</protein>
<comment type="similarity">
    <text evidence="2">Belongs to the OMP decarboxylase family. Type 2 subfamily.</text>
</comment>
<evidence type="ECO:0000256" key="6">
    <source>
        <dbReference type="ARBA" id="ARBA00049157"/>
    </source>
</evidence>
<dbReference type="SMART" id="SM00934">
    <property type="entry name" value="OMPdecase"/>
    <property type="match status" value="1"/>
</dbReference>
<name>A0A9D9EBC0_9SPIR</name>
<evidence type="ECO:0000256" key="2">
    <source>
        <dbReference type="ARBA" id="ARBA00008847"/>
    </source>
</evidence>
<dbReference type="PANTHER" id="PTHR43375:SF1">
    <property type="entry name" value="OROTIDINE 5'-PHOSPHATE DECARBOXYLASE"/>
    <property type="match status" value="1"/>
</dbReference>
<accession>A0A9D9EBC0</accession>
<dbReference type="GO" id="GO:0004590">
    <property type="term" value="F:orotidine-5'-phosphate decarboxylase activity"/>
    <property type="evidence" value="ECO:0007669"/>
    <property type="project" value="UniProtKB-UniRule"/>
</dbReference>
<comment type="pathway">
    <text evidence="1">Pyrimidine metabolism; UMP biosynthesis via de novo pathway; UMP from orotate: step 2/2.</text>
</comment>
<dbReference type="Proteomes" id="UP000823633">
    <property type="component" value="Unassembled WGS sequence"/>
</dbReference>
<evidence type="ECO:0000256" key="7">
    <source>
        <dbReference type="NCBIfam" id="TIGR02127"/>
    </source>
</evidence>
<organism evidence="9 10">
    <name type="scientific">Candidatus Aphodenecus pullistercoris</name>
    <dbReference type="NCBI Taxonomy" id="2840669"/>
    <lineage>
        <taxon>Bacteria</taxon>
        <taxon>Pseudomonadati</taxon>
        <taxon>Spirochaetota</taxon>
        <taxon>Spirochaetia</taxon>
        <taxon>Spirochaetales</taxon>
        <taxon>Candidatus Aphodenecus</taxon>
    </lineage>
</organism>
<evidence type="ECO:0000256" key="3">
    <source>
        <dbReference type="ARBA" id="ARBA00022793"/>
    </source>
</evidence>
<evidence type="ECO:0000256" key="1">
    <source>
        <dbReference type="ARBA" id="ARBA00004861"/>
    </source>
</evidence>
<feature type="domain" description="Orotidine 5'-phosphate decarboxylase" evidence="8">
    <location>
        <begin position="17"/>
        <end position="269"/>
    </location>
</feature>
<dbReference type="Pfam" id="PF00215">
    <property type="entry name" value="OMPdecase"/>
    <property type="match status" value="1"/>
</dbReference>
<sequence>MDYVDRLIESADFTGNVTCMGLDPVLDALPGEGGFRERVNAFAEQLFRRMKLEGLSPAAFKPNIGYYVINDNPRDEDFSGSAALADVLDMLESFFPSIPVILDSKRGDIAKSSQNYAHEAFDCWQADAVTVSPYMGSDSVLPFAFPDKGIYVLNRTSNPGGKELQNMLALDKVDSHELYPFYDAVAHHIAAWAGEHRGVGAVVGATNMEELGRIVGYYAGRDVPTLIPGVGSQGGSAPEVMEAMRKAGYDVRLARINSSSGLTHPWKKGPAPEDWLDACLQSIRRLLDETKC</sequence>
<comment type="caution">
    <text evidence="9">The sequence shown here is derived from an EMBL/GenBank/DDBJ whole genome shotgun (WGS) entry which is preliminary data.</text>
</comment>
<dbReference type="Gene3D" id="3.20.20.70">
    <property type="entry name" value="Aldolase class I"/>
    <property type="match status" value="1"/>
</dbReference>
<dbReference type="PANTHER" id="PTHR43375">
    <property type="entry name" value="OROTIDINE 5'-PHOSPHATE DECARBOXYLASE"/>
    <property type="match status" value="1"/>
</dbReference>
<keyword evidence="3" id="KW-0210">Decarboxylase</keyword>
<proteinExistence type="inferred from homology"/>
<dbReference type="EMBL" id="JADIMU010000040">
    <property type="protein sequence ID" value="MBO8443330.1"/>
    <property type="molecule type" value="Genomic_DNA"/>
</dbReference>
<keyword evidence="5 9" id="KW-0456">Lyase</keyword>
<dbReference type="GO" id="GO:0006207">
    <property type="term" value="P:'de novo' pyrimidine nucleobase biosynthetic process"/>
    <property type="evidence" value="ECO:0007669"/>
    <property type="project" value="InterPro"/>
</dbReference>
<dbReference type="NCBIfam" id="TIGR02127">
    <property type="entry name" value="pyrF_sub2"/>
    <property type="match status" value="1"/>
</dbReference>
<dbReference type="InterPro" id="IPR001754">
    <property type="entry name" value="OMPdeCOase_dom"/>
</dbReference>
<dbReference type="InterPro" id="IPR013785">
    <property type="entry name" value="Aldolase_TIM"/>
</dbReference>
<dbReference type="SUPFAM" id="SSF51366">
    <property type="entry name" value="Ribulose-phoshate binding barrel"/>
    <property type="match status" value="1"/>
</dbReference>
<evidence type="ECO:0000256" key="5">
    <source>
        <dbReference type="ARBA" id="ARBA00023239"/>
    </source>
</evidence>
<reference evidence="9" key="2">
    <citation type="journal article" date="2021" name="PeerJ">
        <title>Extensive microbial diversity within the chicken gut microbiome revealed by metagenomics and culture.</title>
        <authorList>
            <person name="Gilroy R."/>
            <person name="Ravi A."/>
            <person name="Getino M."/>
            <person name="Pursley I."/>
            <person name="Horton D.L."/>
            <person name="Alikhan N.F."/>
            <person name="Baker D."/>
            <person name="Gharbi K."/>
            <person name="Hall N."/>
            <person name="Watson M."/>
            <person name="Adriaenssens E.M."/>
            <person name="Foster-Nyarko E."/>
            <person name="Jarju S."/>
            <person name="Secka A."/>
            <person name="Antonio M."/>
            <person name="Oren A."/>
            <person name="Chaudhuri R.R."/>
            <person name="La Ragione R."/>
            <person name="Hildebrand F."/>
            <person name="Pallen M.J."/>
        </authorList>
    </citation>
    <scope>NUCLEOTIDE SEQUENCE</scope>
    <source>
        <strain evidence="9">11167</strain>
    </source>
</reference>
<evidence type="ECO:0000313" key="9">
    <source>
        <dbReference type="EMBL" id="MBO8443330.1"/>
    </source>
</evidence>
<dbReference type="InterPro" id="IPR011995">
    <property type="entry name" value="OMPdecase_type-2"/>
</dbReference>
<evidence type="ECO:0000313" key="10">
    <source>
        <dbReference type="Proteomes" id="UP000823633"/>
    </source>
</evidence>
<reference evidence="9" key="1">
    <citation type="submission" date="2020-10" db="EMBL/GenBank/DDBJ databases">
        <authorList>
            <person name="Gilroy R."/>
        </authorList>
    </citation>
    <scope>NUCLEOTIDE SEQUENCE</scope>
    <source>
        <strain evidence="9">11167</strain>
    </source>
</reference>
<dbReference type="GO" id="GO:0009220">
    <property type="term" value="P:pyrimidine ribonucleotide biosynthetic process"/>
    <property type="evidence" value="ECO:0007669"/>
    <property type="project" value="UniProtKB-UniRule"/>
</dbReference>
<dbReference type="InterPro" id="IPR011060">
    <property type="entry name" value="RibuloseP-bd_barrel"/>
</dbReference>
<evidence type="ECO:0000259" key="8">
    <source>
        <dbReference type="SMART" id="SM00934"/>
    </source>
</evidence>
<dbReference type="AlphaFoldDB" id="A0A9D9EBC0"/>
<evidence type="ECO:0000256" key="4">
    <source>
        <dbReference type="ARBA" id="ARBA00022975"/>
    </source>
</evidence>
<keyword evidence="4" id="KW-0665">Pyrimidine biosynthesis</keyword>
<comment type="catalytic activity">
    <reaction evidence="6">
        <text>orotidine 5'-phosphate + H(+) = UMP + CO2</text>
        <dbReference type="Rhea" id="RHEA:11596"/>
        <dbReference type="ChEBI" id="CHEBI:15378"/>
        <dbReference type="ChEBI" id="CHEBI:16526"/>
        <dbReference type="ChEBI" id="CHEBI:57538"/>
        <dbReference type="ChEBI" id="CHEBI:57865"/>
        <dbReference type="EC" id="4.1.1.23"/>
    </reaction>
</comment>